<dbReference type="AlphaFoldDB" id="A0A0M0I6L3"/>
<dbReference type="PANTHER" id="PTHR30087">
    <property type="entry name" value="INNER MEMBRANE PROTEIN"/>
    <property type="match status" value="1"/>
</dbReference>
<protein>
    <submittedName>
        <fullName evidence="1">Uncharacterized protein</fullName>
    </submittedName>
</protein>
<reference evidence="2" key="1">
    <citation type="submission" date="2015-08" db="EMBL/GenBank/DDBJ databases">
        <title>Vibrio galatheae sp. nov., a novel member of the Vibrionaceae family isolated from the Solomon Islands.</title>
        <authorList>
            <person name="Giubergia S."/>
            <person name="Machado H."/>
            <person name="Mateiu R.V."/>
            <person name="Gram L."/>
        </authorList>
    </citation>
    <scope>NUCLEOTIDE SEQUENCE [LARGE SCALE GENOMIC DNA]</scope>
    <source>
        <strain evidence="2">DSM 19134</strain>
    </source>
</reference>
<dbReference type="PATRIC" id="fig|171383.3.peg.858"/>
<dbReference type="RefSeq" id="WP_053407813.1">
    <property type="nucleotide sequence ID" value="NZ_DAIPHI010000048.1"/>
</dbReference>
<dbReference type="Pfam" id="PF04463">
    <property type="entry name" value="2-thiour_desulf"/>
    <property type="match status" value="1"/>
</dbReference>
<dbReference type="STRING" id="171383.AKJ31_04145"/>
<comment type="caution">
    <text evidence="1">The sequence shown here is derived from an EMBL/GenBank/DDBJ whole genome shotgun (WGS) entry which is preliminary data.</text>
</comment>
<dbReference type="Proteomes" id="UP000037530">
    <property type="component" value="Unassembled WGS sequence"/>
</dbReference>
<evidence type="ECO:0000313" key="1">
    <source>
        <dbReference type="EMBL" id="KOO09553.1"/>
    </source>
</evidence>
<gene>
    <name evidence="1" type="ORF">AKJ31_04145</name>
</gene>
<dbReference type="OrthoDB" id="495783at2"/>
<dbReference type="InterPro" id="IPR007553">
    <property type="entry name" value="2-thiour_desulf"/>
</dbReference>
<dbReference type="EMBL" id="LHPI01000001">
    <property type="protein sequence ID" value="KOO09553.1"/>
    <property type="molecule type" value="Genomic_DNA"/>
</dbReference>
<evidence type="ECO:0000313" key="2">
    <source>
        <dbReference type="Proteomes" id="UP000037530"/>
    </source>
</evidence>
<organism evidence="1 2">
    <name type="scientific">Vibrio hepatarius</name>
    <dbReference type="NCBI Taxonomy" id="171383"/>
    <lineage>
        <taxon>Bacteria</taxon>
        <taxon>Pseudomonadati</taxon>
        <taxon>Pseudomonadota</taxon>
        <taxon>Gammaproteobacteria</taxon>
        <taxon>Vibrionales</taxon>
        <taxon>Vibrionaceae</taxon>
        <taxon>Vibrio</taxon>
        <taxon>Vibrio oreintalis group</taxon>
    </lineage>
</organism>
<dbReference type="PANTHER" id="PTHR30087:SF1">
    <property type="entry name" value="HYPOTHETICAL CYTOSOLIC PROTEIN"/>
    <property type="match status" value="1"/>
</dbReference>
<keyword evidence="2" id="KW-1185">Reference proteome</keyword>
<name>A0A0M0I6L3_9VIBR</name>
<accession>A0A0M0I6L3</accession>
<sequence length="162" mass="16958">MEKVLISSCLLGNKVRYNASCLSVSMSELDWLKTNVELVVVCPEVSAGLPTPRAPAEIINGKGTDVIQGSVKVVGNDGVDATAQFLDGAHNALRMCQRLGIKYAVLAEGSPSCGSSKIYDGTFSGVKVDGSGVTAALLEQEGIKVFSQHTIASLKAKIEVNC</sequence>
<proteinExistence type="predicted"/>